<gene>
    <name evidence="10" type="primary">hisH</name>
    <name evidence="13" type="ORF">DESPIGER_1963</name>
</gene>
<dbReference type="GO" id="GO:0004359">
    <property type="term" value="F:glutaminase activity"/>
    <property type="evidence" value="ECO:0007669"/>
    <property type="project" value="UniProtKB-EC"/>
</dbReference>
<name>A0A1K1LGH1_9BACT</name>
<dbReference type="CDD" id="cd01748">
    <property type="entry name" value="GATase1_IGP_Synthase"/>
    <property type="match status" value="1"/>
</dbReference>
<evidence type="ECO:0000313" key="13">
    <source>
        <dbReference type="EMBL" id="SFV73787.1"/>
    </source>
</evidence>
<evidence type="ECO:0000313" key="14">
    <source>
        <dbReference type="Proteomes" id="UP000186323"/>
    </source>
</evidence>
<evidence type="ECO:0000256" key="10">
    <source>
        <dbReference type="HAMAP-Rule" id="MF_00278"/>
    </source>
</evidence>
<evidence type="ECO:0000259" key="12">
    <source>
        <dbReference type="Pfam" id="PF00117"/>
    </source>
</evidence>
<keyword evidence="4 10" id="KW-0378">Hydrolase</keyword>
<dbReference type="NCBIfam" id="TIGR01855">
    <property type="entry name" value="IMP_synth_hisH"/>
    <property type="match status" value="1"/>
</dbReference>
<evidence type="ECO:0000256" key="8">
    <source>
        <dbReference type="ARBA" id="ARBA00047838"/>
    </source>
</evidence>
<dbReference type="PANTHER" id="PTHR42701">
    <property type="entry name" value="IMIDAZOLE GLYCEROL PHOSPHATE SYNTHASE SUBUNIT HISH"/>
    <property type="match status" value="1"/>
</dbReference>
<dbReference type="InterPro" id="IPR017926">
    <property type="entry name" value="GATASE"/>
</dbReference>
<dbReference type="PROSITE" id="PS51273">
    <property type="entry name" value="GATASE_TYPE_1"/>
    <property type="match status" value="1"/>
</dbReference>
<accession>A0A1K1LGH1</accession>
<evidence type="ECO:0000256" key="9">
    <source>
        <dbReference type="ARBA" id="ARBA00049534"/>
    </source>
</evidence>
<keyword evidence="14" id="KW-1185">Reference proteome</keyword>
<dbReference type="RefSeq" id="WP_072335995.1">
    <property type="nucleotide sequence ID" value="NZ_CALUWT010000001.1"/>
</dbReference>
<dbReference type="AlphaFoldDB" id="A0A1K1LGH1"/>
<dbReference type="EMBL" id="LT630450">
    <property type="protein sequence ID" value="SFV73787.1"/>
    <property type="molecule type" value="Genomic_DNA"/>
</dbReference>
<dbReference type="GO" id="GO:0016829">
    <property type="term" value="F:lyase activity"/>
    <property type="evidence" value="ECO:0007669"/>
    <property type="project" value="UniProtKB-KW"/>
</dbReference>
<comment type="subcellular location">
    <subcellularLocation>
        <location evidence="10">Cytoplasm</location>
    </subcellularLocation>
</comment>
<evidence type="ECO:0000256" key="1">
    <source>
        <dbReference type="ARBA" id="ARBA00005091"/>
    </source>
</evidence>
<evidence type="ECO:0000256" key="11">
    <source>
        <dbReference type="PIRSR" id="PIRSR000495-1"/>
    </source>
</evidence>
<comment type="catalytic activity">
    <reaction evidence="8 10">
        <text>5-[(5-phospho-1-deoxy-D-ribulos-1-ylimino)methylamino]-1-(5-phospho-beta-D-ribosyl)imidazole-4-carboxamide + L-glutamine = D-erythro-1-(imidazol-4-yl)glycerol 3-phosphate + 5-amino-1-(5-phospho-beta-D-ribosyl)imidazole-4-carboxamide + L-glutamate + H(+)</text>
        <dbReference type="Rhea" id="RHEA:24793"/>
        <dbReference type="ChEBI" id="CHEBI:15378"/>
        <dbReference type="ChEBI" id="CHEBI:29985"/>
        <dbReference type="ChEBI" id="CHEBI:58278"/>
        <dbReference type="ChEBI" id="CHEBI:58359"/>
        <dbReference type="ChEBI" id="CHEBI:58475"/>
        <dbReference type="ChEBI" id="CHEBI:58525"/>
        <dbReference type="EC" id="4.3.2.10"/>
    </reaction>
</comment>
<keyword evidence="6 10" id="KW-0368">Histidine biosynthesis</keyword>
<dbReference type="UniPathway" id="UPA00031">
    <property type="reaction ID" value="UER00010"/>
</dbReference>
<dbReference type="Proteomes" id="UP000186323">
    <property type="component" value="Chromosome I"/>
</dbReference>
<organism evidence="13 14">
    <name type="scientific">Desulfovibrio piger</name>
    <dbReference type="NCBI Taxonomy" id="901"/>
    <lineage>
        <taxon>Bacteria</taxon>
        <taxon>Pseudomonadati</taxon>
        <taxon>Thermodesulfobacteriota</taxon>
        <taxon>Desulfovibrionia</taxon>
        <taxon>Desulfovibrionales</taxon>
        <taxon>Desulfovibrionaceae</taxon>
        <taxon>Desulfovibrio</taxon>
    </lineage>
</organism>
<evidence type="ECO:0000256" key="2">
    <source>
        <dbReference type="ARBA" id="ARBA00011152"/>
    </source>
</evidence>
<dbReference type="SUPFAM" id="SSF52317">
    <property type="entry name" value="Class I glutamine amidotransferase-like"/>
    <property type="match status" value="1"/>
</dbReference>
<comment type="pathway">
    <text evidence="1 10">Amino-acid biosynthesis; L-histidine biosynthesis; L-histidine from 5-phospho-alpha-D-ribose 1-diphosphate: step 5/9.</text>
</comment>
<keyword evidence="13" id="KW-0328">Glycosyltransferase</keyword>
<evidence type="ECO:0000256" key="6">
    <source>
        <dbReference type="ARBA" id="ARBA00023102"/>
    </source>
</evidence>
<comment type="catalytic activity">
    <reaction evidence="9 10">
        <text>L-glutamine + H2O = L-glutamate + NH4(+)</text>
        <dbReference type="Rhea" id="RHEA:15889"/>
        <dbReference type="ChEBI" id="CHEBI:15377"/>
        <dbReference type="ChEBI" id="CHEBI:28938"/>
        <dbReference type="ChEBI" id="CHEBI:29985"/>
        <dbReference type="ChEBI" id="CHEBI:58359"/>
        <dbReference type="EC" id="3.5.1.2"/>
    </reaction>
</comment>
<evidence type="ECO:0000256" key="3">
    <source>
        <dbReference type="ARBA" id="ARBA00022605"/>
    </source>
</evidence>
<comment type="subunit">
    <text evidence="2 10">Heterodimer of HisH and HisF.</text>
</comment>
<reference evidence="14" key="1">
    <citation type="submission" date="2016-10" db="EMBL/GenBank/DDBJ databases">
        <authorList>
            <person name="Wegmann U."/>
        </authorList>
    </citation>
    <scope>NUCLEOTIDE SEQUENCE [LARGE SCALE GENOMIC DNA]</scope>
</reference>
<dbReference type="EC" id="3.5.1.2" evidence="10"/>
<keyword evidence="3 10" id="KW-0028">Amino-acid biosynthesis</keyword>
<dbReference type="Gene3D" id="3.40.50.880">
    <property type="match status" value="1"/>
</dbReference>
<sequence>MLAILEYKAGNQTSVRRALEHLGIPCRITADPAELEQAQGIIFPGVGAAGQAMEALTSAGLDSVLRRAVAEGQPLLGICLGCQILLEHSEENDMRTLGIVPGRCVRFPDHMKEEDGSPAPVPHMGWNSLEVVRPGRLLRGIEPGAEFYFVHSYYVEPAPELVMATTVYGKEFCSVYGRDGLWAVQCHLEKSGRPGLAVLRNFYDYCDEVRHA</sequence>
<dbReference type="GO" id="GO:0005737">
    <property type="term" value="C:cytoplasm"/>
    <property type="evidence" value="ECO:0007669"/>
    <property type="project" value="UniProtKB-SubCell"/>
</dbReference>
<feature type="domain" description="Glutamine amidotransferase" evidence="12">
    <location>
        <begin position="5"/>
        <end position="203"/>
    </location>
</feature>
<proteinExistence type="inferred from homology"/>
<evidence type="ECO:0000256" key="5">
    <source>
        <dbReference type="ARBA" id="ARBA00022962"/>
    </source>
</evidence>
<keyword evidence="10" id="KW-0963">Cytoplasm</keyword>
<protein>
    <recommendedName>
        <fullName evidence="10">Imidazole glycerol phosphate synthase subunit HisH</fullName>
        <ecNumber evidence="10">4.3.2.10</ecNumber>
    </recommendedName>
    <alternativeName>
        <fullName evidence="10">IGP synthase glutaminase subunit</fullName>
        <ecNumber evidence="10">3.5.1.2</ecNumber>
    </alternativeName>
    <alternativeName>
        <fullName evidence="10">IGP synthase subunit HisH</fullName>
    </alternativeName>
    <alternativeName>
        <fullName evidence="10">ImGP synthase subunit HisH</fullName>
        <shortName evidence="10">IGPS subunit HisH</shortName>
    </alternativeName>
</protein>
<dbReference type="InterPro" id="IPR010139">
    <property type="entry name" value="Imidazole-glycPsynth_HisH"/>
</dbReference>
<dbReference type="Pfam" id="PF00117">
    <property type="entry name" value="GATase"/>
    <property type="match status" value="1"/>
</dbReference>
<comment type="function">
    <text evidence="10">IGPS catalyzes the conversion of PRFAR and glutamine to IGP, AICAR and glutamate. The HisH subunit catalyzes the hydrolysis of glutamine to glutamate and ammonia as part of the synthesis of IGP and AICAR. The resulting ammonia molecule is channeled to the active site of HisF.</text>
</comment>
<evidence type="ECO:0000256" key="7">
    <source>
        <dbReference type="ARBA" id="ARBA00023239"/>
    </source>
</evidence>
<dbReference type="PANTHER" id="PTHR42701:SF1">
    <property type="entry name" value="IMIDAZOLE GLYCEROL PHOSPHATE SYNTHASE SUBUNIT HISH"/>
    <property type="match status" value="1"/>
</dbReference>
<feature type="active site" description="Nucleophile" evidence="10 11">
    <location>
        <position position="79"/>
    </location>
</feature>
<dbReference type="OrthoDB" id="9807749at2"/>
<dbReference type="GO" id="GO:0000105">
    <property type="term" value="P:L-histidine biosynthetic process"/>
    <property type="evidence" value="ECO:0007669"/>
    <property type="project" value="UniProtKB-UniRule"/>
</dbReference>
<dbReference type="GO" id="GO:0000107">
    <property type="term" value="F:imidazoleglycerol-phosphate synthase activity"/>
    <property type="evidence" value="ECO:0007669"/>
    <property type="project" value="UniProtKB-UniRule"/>
</dbReference>
<keyword evidence="5 10" id="KW-0315">Glutamine amidotransferase</keyword>
<feature type="active site" evidence="10 11">
    <location>
        <position position="189"/>
    </location>
</feature>
<dbReference type="InterPro" id="IPR029062">
    <property type="entry name" value="Class_I_gatase-like"/>
</dbReference>
<dbReference type="EC" id="4.3.2.10" evidence="10"/>
<evidence type="ECO:0000256" key="4">
    <source>
        <dbReference type="ARBA" id="ARBA00022801"/>
    </source>
</evidence>
<feature type="active site" evidence="10 11">
    <location>
        <position position="187"/>
    </location>
</feature>
<dbReference type="PIRSF" id="PIRSF000495">
    <property type="entry name" value="Amidotransf_hisH"/>
    <property type="match status" value="1"/>
</dbReference>
<keyword evidence="7 10" id="KW-0456">Lyase</keyword>
<dbReference type="KEGG" id="dpg:DESPIGER_1963"/>
<dbReference type="HAMAP" id="MF_00278">
    <property type="entry name" value="HisH"/>
    <property type="match status" value="1"/>
</dbReference>
<keyword evidence="13" id="KW-0808">Transferase</keyword>